<dbReference type="GeneID" id="17324237"/>
<dbReference type="OMA" id="KSWDFHV"/>
<keyword evidence="6" id="KW-0412">Isoleucine biosynthesis</keyword>
<dbReference type="InterPro" id="IPR013785">
    <property type="entry name" value="Aldolase_TIM"/>
</dbReference>
<dbReference type="PROSITE" id="PS50991">
    <property type="entry name" value="PYR_CT"/>
    <property type="match status" value="1"/>
</dbReference>
<dbReference type="SUPFAM" id="SSF110921">
    <property type="entry name" value="2-isopropylmalate synthase LeuA, allosteric (dimerisation) domain"/>
    <property type="match status" value="1"/>
</dbReference>
<dbReference type="GO" id="GO:0009098">
    <property type="term" value="P:L-leucine biosynthetic process"/>
    <property type="evidence" value="ECO:0007669"/>
    <property type="project" value="InterPro"/>
</dbReference>
<dbReference type="InterPro" id="IPR002034">
    <property type="entry name" value="AIPM/Hcit_synth_CS"/>
</dbReference>
<dbReference type="Proteomes" id="UP000012073">
    <property type="component" value="Unassembled WGS sequence"/>
</dbReference>
<dbReference type="RefSeq" id="XP_005716514.1">
    <property type="nucleotide sequence ID" value="XM_005716457.1"/>
</dbReference>
<evidence type="ECO:0000313" key="13">
    <source>
        <dbReference type="Proteomes" id="UP000012073"/>
    </source>
</evidence>
<evidence type="ECO:0000256" key="8">
    <source>
        <dbReference type="ARBA" id="ARBA00023304"/>
    </source>
</evidence>
<gene>
    <name evidence="12" type="ORF">CHC_T00008989001</name>
</gene>
<dbReference type="Pfam" id="PF00682">
    <property type="entry name" value="HMGL-like"/>
    <property type="match status" value="1"/>
</dbReference>
<dbReference type="GO" id="GO:0003852">
    <property type="term" value="F:2-isopropylmalate synthase activity"/>
    <property type="evidence" value="ECO:0007669"/>
    <property type="project" value="UniProtKB-EC"/>
</dbReference>
<dbReference type="EC" id="2.3.3.13" evidence="3"/>
<feature type="domain" description="Pyruvate carboxyltransferase" evidence="11">
    <location>
        <begin position="8"/>
        <end position="272"/>
    </location>
</feature>
<dbReference type="GO" id="GO:0043714">
    <property type="term" value="F:(R)-citramalate synthase activity"/>
    <property type="evidence" value="ECO:0007669"/>
    <property type="project" value="UniProtKB-EC"/>
</dbReference>
<evidence type="ECO:0000256" key="10">
    <source>
        <dbReference type="RuleBase" id="RU003523"/>
    </source>
</evidence>
<dbReference type="UniPathway" id="UPA00047">
    <property type="reaction ID" value="UER00066"/>
</dbReference>
<organism evidence="12 13">
    <name type="scientific">Chondrus crispus</name>
    <name type="common">Carrageen Irish moss</name>
    <name type="synonym">Polymorpha crispa</name>
    <dbReference type="NCBI Taxonomy" id="2769"/>
    <lineage>
        <taxon>Eukaryota</taxon>
        <taxon>Rhodophyta</taxon>
        <taxon>Florideophyceae</taxon>
        <taxon>Rhodymeniophycidae</taxon>
        <taxon>Gigartinales</taxon>
        <taxon>Gigartinaceae</taxon>
        <taxon>Chondrus</taxon>
    </lineage>
</organism>
<evidence type="ECO:0000256" key="9">
    <source>
        <dbReference type="ARBA" id="ARBA00034330"/>
    </source>
</evidence>
<dbReference type="KEGG" id="ccp:CHC_T00008989001"/>
<dbReference type="Gramene" id="CDF36695">
    <property type="protein sequence ID" value="CDF36695"/>
    <property type="gene ID" value="CHC_T00008989001"/>
</dbReference>
<evidence type="ECO:0000256" key="5">
    <source>
        <dbReference type="ARBA" id="ARBA00022605"/>
    </source>
</evidence>
<dbReference type="Gene3D" id="3.20.20.70">
    <property type="entry name" value="Aldolase class I"/>
    <property type="match status" value="1"/>
</dbReference>
<sequence>MPVPSRCIQVYDTTLRDGAQGEGISLSVADKLKIATRLDEFGAHYIEGGWPGSNPKDAAFFENCRGKLKRAKLVAFGSTRYKNTTCEKDRNVQMLANADTLVVTLVGKAWDMQVQVVLEASLEENLDMIRESVAYFKRLGREVMLDAEHFYDGYKAAPEYAIACLQAAVDGGVDVLVLCDTNGGSVPWDLQKVTATVVHRFPATRVGVHCHNDMELAVANSISAVNAGASLVQGTVNGYGERTGNANLMSIVPTLQLKLGYACVGDALSKLTSLSRFVDEIACQKPVSGQPFVGVSSFAHKGGLHVAAVLKNEDTYQHIDPSLVGNEKRILVSELAGRRNVLSKAEELGLVPAGDDAGARQEWGNRAKQVLGQVKDLENKGYSFEGAEASLELMLRRSVEGYRPPFELLDFSVTTDNKRIHYGPNSEGPPFNESVTQATVKIALLGPKDGGEACPTKICLEVAEGNGPIDAVNGALGKVLFSMYQPLQTVALTDYKVRILDSESATAATTRVVVDFEDSASGRQWTTVYAHPNIIVASVNALMDGFEVAMWDSLPQCCIG</sequence>
<dbReference type="Pfam" id="PF22617">
    <property type="entry name" value="HCS_D2"/>
    <property type="match status" value="1"/>
</dbReference>
<evidence type="ECO:0000256" key="2">
    <source>
        <dbReference type="ARBA" id="ARBA00006154"/>
    </source>
</evidence>
<dbReference type="Pfam" id="PF08502">
    <property type="entry name" value="LeuA_dimer"/>
    <property type="match status" value="1"/>
</dbReference>
<dbReference type="OrthoDB" id="2015253at2759"/>
<comment type="pathway">
    <text evidence="1">Amino-acid biosynthesis; L-isoleucine biosynthesis; 2-oxobutanoate from pyruvate: step 1/3.</text>
</comment>
<evidence type="ECO:0000256" key="1">
    <source>
        <dbReference type="ARBA" id="ARBA00004743"/>
    </source>
</evidence>
<dbReference type="InterPro" id="IPR054691">
    <property type="entry name" value="LeuA/HCS_post-cat"/>
</dbReference>
<dbReference type="GO" id="GO:0009097">
    <property type="term" value="P:isoleucine biosynthetic process"/>
    <property type="evidence" value="ECO:0007669"/>
    <property type="project" value="UniProtKB-UniPathway"/>
</dbReference>
<dbReference type="STRING" id="2769.R7QGZ5"/>
<evidence type="ECO:0000313" key="12">
    <source>
        <dbReference type="EMBL" id="CDF36695.1"/>
    </source>
</evidence>
<dbReference type="PANTHER" id="PTHR43538">
    <property type="entry name" value="ALPHA-IPM SYNTHASE/HOMOCITRATE SYNTHASE"/>
    <property type="match status" value="1"/>
</dbReference>
<dbReference type="InterPro" id="IPR013709">
    <property type="entry name" value="2-isopropylmalate_synth_dimer"/>
</dbReference>
<dbReference type="PANTHER" id="PTHR43538:SF1">
    <property type="entry name" value="(R)-CITRAMALATE SYNTHASE"/>
    <property type="match status" value="1"/>
</dbReference>
<dbReference type="NCBIfam" id="TIGR00977">
    <property type="entry name" value="citramal_synth"/>
    <property type="match status" value="1"/>
</dbReference>
<dbReference type="InterPro" id="IPR000891">
    <property type="entry name" value="PYR_CT"/>
</dbReference>
<dbReference type="SUPFAM" id="SSF51569">
    <property type="entry name" value="Aldolase"/>
    <property type="match status" value="1"/>
</dbReference>
<dbReference type="PROSITE" id="PS00815">
    <property type="entry name" value="AIPM_HOMOCIT_SYNTH_1"/>
    <property type="match status" value="1"/>
</dbReference>
<evidence type="ECO:0000256" key="6">
    <source>
        <dbReference type="ARBA" id="ARBA00022624"/>
    </source>
</evidence>
<proteinExistence type="inferred from homology"/>
<keyword evidence="7 10" id="KW-0808">Transferase</keyword>
<accession>R7QGZ5</accession>
<keyword evidence="5" id="KW-0028">Amino-acid biosynthesis</keyword>
<evidence type="ECO:0000259" key="11">
    <source>
        <dbReference type="PROSITE" id="PS50991"/>
    </source>
</evidence>
<comment type="similarity">
    <text evidence="2 10">Belongs to the alpha-IPM synthase/homocitrate synthase family.</text>
</comment>
<dbReference type="EC" id="2.3.3.21" evidence="9"/>
<reference evidence="13" key="1">
    <citation type="journal article" date="2013" name="Proc. Natl. Acad. Sci. U.S.A.">
        <title>Genome structure and metabolic features in the red seaweed Chondrus crispus shed light on evolution of the Archaeplastida.</title>
        <authorList>
            <person name="Collen J."/>
            <person name="Porcel B."/>
            <person name="Carre W."/>
            <person name="Ball S.G."/>
            <person name="Chaparro C."/>
            <person name="Tonon T."/>
            <person name="Barbeyron T."/>
            <person name="Michel G."/>
            <person name="Noel B."/>
            <person name="Valentin K."/>
            <person name="Elias M."/>
            <person name="Artiguenave F."/>
            <person name="Arun A."/>
            <person name="Aury J.M."/>
            <person name="Barbosa-Neto J.F."/>
            <person name="Bothwell J.H."/>
            <person name="Bouget F.Y."/>
            <person name="Brillet L."/>
            <person name="Cabello-Hurtado F."/>
            <person name="Capella-Gutierrez S."/>
            <person name="Charrier B."/>
            <person name="Cladiere L."/>
            <person name="Cock J.M."/>
            <person name="Coelho S.M."/>
            <person name="Colleoni C."/>
            <person name="Czjzek M."/>
            <person name="Da Silva C."/>
            <person name="Delage L."/>
            <person name="Denoeud F."/>
            <person name="Deschamps P."/>
            <person name="Dittami S.M."/>
            <person name="Gabaldon T."/>
            <person name="Gachon C.M."/>
            <person name="Groisillier A."/>
            <person name="Herve C."/>
            <person name="Jabbari K."/>
            <person name="Katinka M."/>
            <person name="Kloareg B."/>
            <person name="Kowalczyk N."/>
            <person name="Labadie K."/>
            <person name="Leblanc C."/>
            <person name="Lopez P.J."/>
            <person name="McLachlan D.H."/>
            <person name="Meslet-Cladiere L."/>
            <person name="Moustafa A."/>
            <person name="Nehr Z."/>
            <person name="Nyvall Collen P."/>
            <person name="Panaud O."/>
            <person name="Partensky F."/>
            <person name="Poulain J."/>
            <person name="Rensing S.A."/>
            <person name="Rousvoal S."/>
            <person name="Samson G."/>
            <person name="Symeonidi A."/>
            <person name="Weissenbach J."/>
            <person name="Zambounis A."/>
            <person name="Wincker P."/>
            <person name="Boyen C."/>
        </authorList>
    </citation>
    <scope>NUCLEOTIDE SEQUENCE [LARGE SCALE GENOMIC DNA]</scope>
    <source>
        <strain evidence="13">cv. Stackhouse</strain>
    </source>
</reference>
<dbReference type="InterPro" id="IPR036230">
    <property type="entry name" value="LeuA_allosteric_dom_sf"/>
</dbReference>
<evidence type="ECO:0000256" key="7">
    <source>
        <dbReference type="ARBA" id="ARBA00022679"/>
    </source>
</evidence>
<evidence type="ECO:0000256" key="4">
    <source>
        <dbReference type="ARBA" id="ARBA00022325"/>
    </source>
</evidence>
<dbReference type="Gene3D" id="3.30.160.270">
    <property type="match status" value="1"/>
</dbReference>
<keyword evidence="13" id="KW-1185">Reference proteome</keyword>
<dbReference type="CDD" id="cd07941">
    <property type="entry name" value="DRE_TIM_LeuA3"/>
    <property type="match status" value="1"/>
</dbReference>
<protein>
    <recommendedName>
        <fullName evidence="4">(R)-citramalate synthase</fullName>
        <ecNumber evidence="3">2.3.3.13</ecNumber>
        <ecNumber evidence="9">2.3.3.21</ecNumber>
    </recommendedName>
</protein>
<evidence type="ECO:0000256" key="3">
    <source>
        <dbReference type="ARBA" id="ARBA00012973"/>
    </source>
</evidence>
<name>R7QGZ5_CHOCR</name>
<dbReference type="Gene3D" id="1.10.238.260">
    <property type="match status" value="1"/>
</dbReference>
<dbReference type="InterPro" id="IPR005675">
    <property type="entry name" value="Citramal_synthase"/>
</dbReference>
<dbReference type="SMART" id="SM00917">
    <property type="entry name" value="LeuA_dimer"/>
    <property type="match status" value="1"/>
</dbReference>
<keyword evidence="8" id="KW-0100">Branched-chain amino acid biosynthesis</keyword>
<dbReference type="AlphaFoldDB" id="R7QGZ5"/>
<dbReference type="EMBL" id="HG001797">
    <property type="protein sequence ID" value="CDF36695.1"/>
    <property type="molecule type" value="Genomic_DNA"/>
</dbReference>